<keyword evidence="3 10" id="KW-0245">EGF-like domain</keyword>
<dbReference type="PANTHER" id="PTHR24020:SF37">
    <property type="entry name" value="VON WILLEBRAND FACTOR A DOMAIN-CONTAINING PROTEIN 2"/>
    <property type="match status" value="1"/>
</dbReference>
<sequence>MVHDEDYIPVKGEVCVAKYTVDQTWNRVIIQDVDVPQKKVHVLYIDYGNEEIIPVNRIHQLNRNIDLFPPCAIKCFVTGVVPVEENWSNDCIRTIKTLFMEQFCSIKIVDILKEEVVAYAVDVMLQSSGKLLDHVLVEMGYGLKPKGQNSKKQSTDQSDPEDVGKMTAENKIVVDRSDLIPKVLTVNVGDEFCGVVAHIQTPEDFFCQQLQSGHKLAELQAALSEHCGQVSPRSDFYPTIGDICCARFSEDDQWYRASVLAYASEESVLVGYVDYGNFEILSLTRLCPIIPKLLELPMQAIKCVLAGVKPSLGIWTPEAICLMKKIVQNKMVTVKVVDKLENSSLVELTDESLTPSVSVTRVLIDAGFAVEEKESATDQPSGMKKASVPLGVEEVNPLEWTWVELAVDQTVDVVVCMMYNPGEFYCHVLKEDALKKLNDLNKSLAEYCQQKLPNGFKAEIGQPCCAFFTGDGNWYRALVKEILPSGNVKVHFVDYGNVEEVTTDELQVLPSKFLQLPFQGVQCWLAAISSEHWKTIELPVNKTVQASILEIINPNLFYAIPDEMPENQEKLCILTAELLEYCNAQKSRLSYRPRIGDACCAKYTNDDFWYRAVVLGISDSDVRVLYADYGNIETLPLSRVQPIATSHLELPFQIIKCSLEGLMELNGSCSQLMIELLKNFMLNQNVMLSVKGVIKNVHTVSVEKCSENGTINVADKLVMYGLAKSITSKKQSALNKDCGTKGWDQELAQEPFLAELNCRGYIVFTIRYLMKVCAMENLVRLHPSVPPSTVMWCSAAVDVLFLLDGSHSVGKGSFERSKHFAVTVCDALDISPERVRVGALQFGSTPHLEFPLDAFPTQQEVKAKIKRMVFKGGRTETGLALKYLLGRGFPGGRNGSVPQLLIVVTDGKSQGHVALPAKQLKESGVTVFAVGVRFPRWEELHTLASEPIEQHVLSAEQTEDATNGLLSTLSSSGLCSTAAPGPCDSQPCQNGGTCIPEGLGRYHCLCPLAFGGEANCAPKLSLECRIDLLFLLDSSAGTTLEGFLRAKAFVKRFLQAVLSEDSRARVGVAGYSRELVVVVPVGEYQDVPDLVRSLDSLVFSGGPTLTGSALQQVAERGFGSATRTGQDRPRRVVVLLTESHSQDEVAGPARRARARELLLLGVGSEAVRAELEEVTGSPKLVLVYAEAQDLFNQIPELRGKLCSRPLPGCQAQSLDLVFLLDASASVGPENFAQMQSFVRSCALQFDVNPDVTQVGLVVYGSQVQTAFGLEAHLTRAAVLRAVSQAPYLGGVGSAGTALLHIHDKVMTIQRGARPGVPKAVVMLTGGRGAEDAAVPAQKLRNNGISVLVVGVGPVLREALRRLAGPRDSLIHAAAYSDLQYHRDMLIEWICGEAKRPVNLCKPSPCMNEGTCVLRNGSYHCACRGGWEGPHCENRVLRGDAPKAHGSHQEPVGGQQPHPTQRLQRPGS</sequence>
<dbReference type="Gene3D" id="2.10.25.10">
    <property type="entry name" value="Laminin"/>
    <property type="match status" value="2"/>
</dbReference>
<dbReference type="GO" id="GO:0007161">
    <property type="term" value="P:calcium-independent cell-matrix adhesion"/>
    <property type="evidence" value="ECO:0007669"/>
    <property type="project" value="TreeGrafter"/>
</dbReference>
<dbReference type="PROSITE" id="PS50026">
    <property type="entry name" value="EGF_3"/>
    <property type="match status" value="2"/>
</dbReference>
<dbReference type="SMART" id="SM00327">
    <property type="entry name" value="VWA"/>
    <property type="match status" value="3"/>
</dbReference>
<dbReference type="CDD" id="cd01472">
    <property type="entry name" value="vWA_collagen"/>
    <property type="match status" value="1"/>
</dbReference>
<evidence type="ECO:0000256" key="3">
    <source>
        <dbReference type="ARBA" id="ARBA00022536"/>
    </source>
</evidence>
<dbReference type="SUPFAM" id="SSF63748">
    <property type="entry name" value="Tudor/PWWP/MBT"/>
    <property type="match status" value="4"/>
</dbReference>
<dbReference type="GO" id="GO:0005509">
    <property type="term" value="F:calcium ion binding"/>
    <property type="evidence" value="ECO:0007669"/>
    <property type="project" value="InterPro"/>
</dbReference>
<dbReference type="CDD" id="cd20409">
    <property type="entry name" value="Tudor_TDRD1_rpt2"/>
    <property type="match status" value="1"/>
</dbReference>
<dbReference type="FunFam" id="2.30.30.140:FF:000018">
    <property type="entry name" value="Serine/threonine-protein kinase 31"/>
    <property type="match status" value="1"/>
</dbReference>
<dbReference type="InterPro" id="IPR050525">
    <property type="entry name" value="ECM_Assembly_Org"/>
</dbReference>
<comment type="subcellular location">
    <subcellularLocation>
        <location evidence="1">Secreted</location>
    </subcellularLocation>
</comment>
<feature type="region of interest" description="Disordered" evidence="11">
    <location>
        <begin position="1437"/>
        <end position="1467"/>
    </location>
</feature>
<comment type="caution">
    <text evidence="10">Lacks conserved residue(s) required for the propagation of feature annotation.</text>
</comment>
<evidence type="ECO:0000256" key="2">
    <source>
        <dbReference type="ARBA" id="ARBA00022525"/>
    </source>
</evidence>
<dbReference type="CDD" id="cd00053">
    <property type="entry name" value="EGF"/>
    <property type="match status" value="1"/>
</dbReference>
<dbReference type="CDD" id="cd00054">
    <property type="entry name" value="EGF_CA"/>
    <property type="match status" value="1"/>
</dbReference>
<evidence type="ECO:0000313" key="16">
    <source>
        <dbReference type="Proteomes" id="UP001166674"/>
    </source>
</evidence>
<dbReference type="PRINTS" id="PR00453">
    <property type="entry name" value="VWFADOMAIN"/>
</dbReference>
<evidence type="ECO:0000256" key="5">
    <source>
        <dbReference type="ARBA" id="ARBA00022737"/>
    </source>
</evidence>
<dbReference type="FunFam" id="2.10.25.10:FF:000336">
    <property type="entry name" value="von Willebrand factor A domain containing 2"/>
    <property type="match status" value="1"/>
</dbReference>
<dbReference type="SUPFAM" id="SSF57196">
    <property type="entry name" value="EGF/Laminin"/>
    <property type="match status" value="1"/>
</dbReference>
<dbReference type="InterPro" id="IPR047377">
    <property type="entry name" value="Tudor_TDRD1_rpt2"/>
</dbReference>
<keyword evidence="16" id="KW-1185">Reference proteome</keyword>
<keyword evidence="6 10" id="KW-1015">Disulfide bond</keyword>
<dbReference type="PROSITE" id="PS01186">
    <property type="entry name" value="EGF_2"/>
    <property type="match status" value="1"/>
</dbReference>
<feature type="region of interest" description="Disordered" evidence="11">
    <location>
        <begin position="145"/>
        <end position="164"/>
    </location>
</feature>
<dbReference type="FunFam" id="3.40.50.410:FF:000054">
    <property type="entry name" value="von Willebrand factor A domain containing 2"/>
    <property type="match status" value="1"/>
</dbReference>
<dbReference type="PROSITE" id="PS50234">
    <property type="entry name" value="VWFA"/>
    <property type="match status" value="3"/>
</dbReference>
<organism evidence="15 16">
    <name type="scientific">Sciurus carolinensis</name>
    <name type="common">Eastern gray squirrel</name>
    <dbReference type="NCBI Taxonomy" id="30640"/>
    <lineage>
        <taxon>Eukaryota</taxon>
        <taxon>Metazoa</taxon>
        <taxon>Chordata</taxon>
        <taxon>Craniata</taxon>
        <taxon>Vertebrata</taxon>
        <taxon>Euteleostomi</taxon>
        <taxon>Mammalia</taxon>
        <taxon>Eutheria</taxon>
        <taxon>Euarchontoglires</taxon>
        <taxon>Glires</taxon>
        <taxon>Rodentia</taxon>
        <taxon>Sciuromorpha</taxon>
        <taxon>Sciuridae</taxon>
        <taxon>Sciurinae</taxon>
        <taxon>Sciurini</taxon>
        <taxon>Sciurus</taxon>
    </lineage>
</organism>
<name>A0AA41SSI7_SCICA</name>
<dbReference type="PANTHER" id="PTHR24020">
    <property type="entry name" value="COLLAGEN ALPHA"/>
    <property type="match status" value="1"/>
</dbReference>
<dbReference type="SMART" id="SM00333">
    <property type="entry name" value="TUDOR"/>
    <property type="match status" value="4"/>
</dbReference>
<feature type="compositionally biased region" description="Polar residues" evidence="11">
    <location>
        <begin position="147"/>
        <end position="157"/>
    </location>
</feature>
<dbReference type="SMART" id="SM00179">
    <property type="entry name" value="EGF_CA"/>
    <property type="match status" value="2"/>
</dbReference>
<dbReference type="InterPro" id="IPR001881">
    <property type="entry name" value="EGF-like_Ca-bd_dom"/>
</dbReference>
<evidence type="ECO:0000256" key="7">
    <source>
        <dbReference type="ARBA" id="ARBA00065464"/>
    </source>
</evidence>
<feature type="compositionally biased region" description="Polar residues" evidence="11">
    <location>
        <begin position="1456"/>
        <end position="1467"/>
    </location>
</feature>
<comment type="subunit">
    <text evidence="7">Forms monomers and multimers.</text>
</comment>
<dbReference type="Pfam" id="PF00092">
    <property type="entry name" value="VWA"/>
    <property type="match status" value="3"/>
</dbReference>
<dbReference type="Gene3D" id="2.40.50.90">
    <property type="match status" value="3"/>
</dbReference>
<feature type="disulfide bond" evidence="10">
    <location>
        <begin position="1422"/>
        <end position="1431"/>
    </location>
</feature>
<feature type="domain" description="VWFA" evidence="13">
    <location>
        <begin position="798"/>
        <end position="969"/>
    </location>
</feature>
<dbReference type="CDD" id="cd20410">
    <property type="entry name" value="Tudor_TDRD1_rpt3"/>
    <property type="match status" value="1"/>
</dbReference>
<dbReference type="FunFam" id="3.40.50.410:FF:000058">
    <property type="entry name" value="von Willebrand factor A domain containing 2"/>
    <property type="match status" value="1"/>
</dbReference>
<feature type="domain" description="EGF-like" evidence="12">
    <location>
        <begin position="1396"/>
        <end position="1432"/>
    </location>
</feature>
<keyword evidence="2" id="KW-0964">Secreted</keyword>
<dbReference type="GO" id="GO:0005615">
    <property type="term" value="C:extracellular space"/>
    <property type="evidence" value="ECO:0007669"/>
    <property type="project" value="TreeGrafter"/>
</dbReference>
<dbReference type="InterPro" id="IPR002999">
    <property type="entry name" value="Tudor"/>
</dbReference>
<dbReference type="GO" id="GO:0042802">
    <property type="term" value="F:identical protein binding"/>
    <property type="evidence" value="ECO:0007669"/>
    <property type="project" value="UniProtKB-ARBA"/>
</dbReference>
<feature type="domain" description="VWFA" evidence="13">
    <location>
        <begin position="1215"/>
        <end position="1389"/>
    </location>
</feature>
<dbReference type="InterPro" id="IPR035437">
    <property type="entry name" value="SNase_OB-fold_sf"/>
</dbReference>
<evidence type="ECO:0000313" key="15">
    <source>
        <dbReference type="EMBL" id="MBZ3870347.1"/>
    </source>
</evidence>
<evidence type="ECO:0000256" key="10">
    <source>
        <dbReference type="PROSITE-ProRule" id="PRU00076"/>
    </source>
</evidence>
<evidence type="ECO:0000256" key="11">
    <source>
        <dbReference type="SAM" id="MobiDB-lite"/>
    </source>
</evidence>
<dbReference type="FunFam" id="2.30.30.140:FF:000048">
    <property type="entry name" value="Tudor domain containing 1"/>
    <property type="match status" value="2"/>
</dbReference>
<dbReference type="Gene3D" id="2.30.30.140">
    <property type="match status" value="4"/>
</dbReference>
<reference evidence="15" key="1">
    <citation type="submission" date="2020-03" db="EMBL/GenBank/DDBJ databases">
        <title>Studies in the Genomics of Life Span.</title>
        <authorList>
            <person name="Glass D."/>
        </authorList>
    </citation>
    <scope>NUCLEOTIDE SEQUENCE</scope>
    <source>
        <strain evidence="15">SUZIE</strain>
        <tissue evidence="15">Muscle</tissue>
    </source>
</reference>
<proteinExistence type="predicted"/>
<evidence type="ECO:0000259" key="13">
    <source>
        <dbReference type="PROSITE" id="PS50234"/>
    </source>
</evidence>
<dbReference type="Pfam" id="PF00567">
    <property type="entry name" value="TUDOR"/>
    <property type="match status" value="4"/>
</dbReference>
<dbReference type="SMART" id="SM00181">
    <property type="entry name" value="EGF"/>
    <property type="match status" value="2"/>
</dbReference>
<dbReference type="PROSITE" id="PS00022">
    <property type="entry name" value="EGF_1"/>
    <property type="match status" value="1"/>
</dbReference>
<dbReference type="SUPFAM" id="SSF53300">
    <property type="entry name" value="vWA-like"/>
    <property type="match status" value="3"/>
</dbReference>
<dbReference type="FunFam" id="2.10.25.10:FF:000066">
    <property type="entry name" value="FAT atypical cadherin 4"/>
    <property type="match status" value="1"/>
</dbReference>
<evidence type="ECO:0000259" key="14">
    <source>
        <dbReference type="PROSITE" id="PS50304"/>
    </source>
</evidence>
<feature type="domain" description="Tudor" evidence="14">
    <location>
        <begin position="592"/>
        <end position="650"/>
    </location>
</feature>
<evidence type="ECO:0000256" key="9">
    <source>
        <dbReference type="ARBA" id="ARBA00080893"/>
    </source>
</evidence>
<feature type="domain" description="Tudor" evidence="14">
    <location>
        <begin position="457"/>
        <end position="516"/>
    </location>
</feature>
<keyword evidence="5" id="KW-0677">Repeat</keyword>
<comment type="caution">
    <text evidence="15">The sequence shown here is derived from an EMBL/GenBank/DDBJ whole genome shotgun (WGS) entry which is preliminary data.</text>
</comment>
<dbReference type="Pfam" id="PF00008">
    <property type="entry name" value="EGF"/>
    <property type="match status" value="1"/>
</dbReference>
<feature type="domain" description="VWFA" evidence="13">
    <location>
        <begin position="1027"/>
        <end position="1201"/>
    </location>
</feature>
<evidence type="ECO:0000256" key="4">
    <source>
        <dbReference type="ARBA" id="ARBA00022729"/>
    </source>
</evidence>
<feature type="domain" description="Tudor" evidence="14">
    <location>
        <begin position="237"/>
        <end position="296"/>
    </location>
</feature>
<dbReference type="PROSITE" id="PS50304">
    <property type="entry name" value="TUDOR"/>
    <property type="match status" value="4"/>
</dbReference>
<dbReference type="Proteomes" id="UP001166674">
    <property type="component" value="Unassembled WGS sequence"/>
</dbReference>
<dbReference type="InterPro" id="IPR002035">
    <property type="entry name" value="VWF_A"/>
</dbReference>
<dbReference type="Gene3D" id="3.40.50.410">
    <property type="entry name" value="von Willebrand factor, type A domain"/>
    <property type="match status" value="3"/>
</dbReference>
<dbReference type="InterPro" id="IPR036465">
    <property type="entry name" value="vWFA_dom_sf"/>
</dbReference>
<gene>
    <name evidence="15" type="ORF">SUZIE_107485</name>
</gene>
<feature type="domain" description="Tudor" evidence="14">
    <location>
        <begin position="8"/>
        <end position="68"/>
    </location>
</feature>
<dbReference type="GO" id="GO:0005604">
    <property type="term" value="C:basement membrane"/>
    <property type="evidence" value="ECO:0007669"/>
    <property type="project" value="TreeGrafter"/>
</dbReference>
<evidence type="ECO:0000256" key="6">
    <source>
        <dbReference type="ARBA" id="ARBA00023157"/>
    </source>
</evidence>
<keyword evidence="4" id="KW-0732">Signal</keyword>
<dbReference type="InterPro" id="IPR000742">
    <property type="entry name" value="EGF"/>
</dbReference>
<evidence type="ECO:0000256" key="1">
    <source>
        <dbReference type="ARBA" id="ARBA00004613"/>
    </source>
</evidence>
<dbReference type="FunFam" id="2.30.30.140:FF:000081">
    <property type="entry name" value="Tudor domain-containing protein 1"/>
    <property type="match status" value="1"/>
</dbReference>
<evidence type="ECO:0000256" key="8">
    <source>
        <dbReference type="ARBA" id="ARBA00070370"/>
    </source>
</evidence>
<dbReference type="EMBL" id="JAATJV010147800">
    <property type="protein sequence ID" value="MBZ3870347.1"/>
    <property type="molecule type" value="Genomic_DNA"/>
</dbReference>
<dbReference type="FunFam" id="3.40.50.410:FF:000047">
    <property type="entry name" value="von Willebrand factor A domain containing 2"/>
    <property type="match status" value="1"/>
</dbReference>
<accession>A0AA41SSI7</accession>
<feature type="domain" description="EGF-like" evidence="12">
    <location>
        <begin position="979"/>
        <end position="1017"/>
    </location>
</feature>
<dbReference type="InterPro" id="IPR047378">
    <property type="entry name" value="Tudor_TDRD1_rpt3"/>
</dbReference>
<evidence type="ECO:0000259" key="12">
    <source>
        <dbReference type="PROSITE" id="PS50026"/>
    </source>
</evidence>
<protein>
    <recommendedName>
        <fullName evidence="8">von Willebrand factor A domain-containing protein 2</fullName>
    </recommendedName>
    <alternativeName>
        <fullName evidence="9">A domain-containing protein similar to matrilin and collagen</fullName>
    </alternativeName>
</protein>
<dbReference type="CDD" id="cd20411">
    <property type="entry name" value="Tudor_TDRD1_rpt4"/>
    <property type="match status" value="1"/>
</dbReference>